<sequence length="462" mass="52590">MMNLLLWVFYFMTLYAFIPALASRLFGIRVFKRGRAKQEIALTFDDGPDGDYTPQLLDLLKQYDAKATFFVVGSHAEHHPELLQRMHQEGHIIGIHNYVHKTNWFMLPRTVTRHIAMTNDLIEKATGVRAAYYRPPWGIMNLFDFRSVRLQVVLWSALFGDWNAKVGAKRLTERMMKKLRPGEVLLLHDCGRTPGADPEAPGDMLIALEHYLKEGAKRGYRFVAIDEMMELTKQNEKKQKQIPFWKKTIVSCWLVYEKAFQAVFHLKHGGDFFHYRLIKYSGQTLKLADGREIAKGDTVVELHFDNKKLSNIAMQSKSLIATVVRLKRETLHGIGELADYLAKDEKARVAKAVFGITMIHRGAERTGFELFPLPKGLFARLTRFYLHMLMRVLSNSSNKGEGISSLDPRILVMPMNRLLAHSGDEAQFLSASEKRTAASAESKANVSLRDDGDSVHGNTPAL</sequence>
<dbReference type="GO" id="GO:0005975">
    <property type="term" value="P:carbohydrate metabolic process"/>
    <property type="evidence" value="ECO:0007669"/>
    <property type="project" value="InterPro"/>
</dbReference>
<dbReference type="Gene3D" id="3.20.20.370">
    <property type="entry name" value="Glycoside hydrolase/deacetylase"/>
    <property type="match status" value="1"/>
</dbReference>
<reference evidence="3 4" key="1">
    <citation type="submission" date="2019-01" db="EMBL/GenBank/DDBJ databases">
        <title>Genome sequencing of strain FW100M-2.</title>
        <authorList>
            <person name="Heo J."/>
            <person name="Kim S.-J."/>
            <person name="Kim J.-S."/>
            <person name="Hong S.-B."/>
            <person name="Kwon S.-W."/>
        </authorList>
    </citation>
    <scope>NUCLEOTIDE SEQUENCE [LARGE SCALE GENOMIC DNA]</scope>
    <source>
        <strain evidence="3 4">FW100M-2</strain>
    </source>
</reference>
<protein>
    <submittedName>
        <fullName evidence="3">Polysaccharide deacetylase family protein</fullName>
    </submittedName>
</protein>
<name>A0A4P6EQU1_9BACL</name>
<keyword evidence="4" id="KW-1185">Reference proteome</keyword>
<feature type="domain" description="NodB homology" evidence="2">
    <location>
        <begin position="38"/>
        <end position="223"/>
    </location>
</feature>
<organism evidence="3 4">
    <name type="scientific">Paenibacillus protaetiae</name>
    <dbReference type="NCBI Taxonomy" id="2509456"/>
    <lineage>
        <taxon>Bacteria</taxon>
        <taxon>Bacillati</taxon>
        <taxon>Bacillota</taxon>
        <taxon>Bacilli</taxon>
        <taxon>Bacillales</taxon>
        <taxon>Paenibacillaceae</taxon>
        <taxon>Paenibacillus</taxon>
    </lineage>
</organism>
<dbReference type="RefSeq" id="WP_129437557.1">
    <property type="nucleotide sequence ID" value="NZ_CP035492.1"/>
</dbReference>
<evidence type="ECO:0000313" key="3">
    <source>
        <dbReference type="EMBL" id="QAY65212.1"/>
    </source>
</evidence>
<dbReference type="InterPro" id="IPR011330">
    <property type="entry name" value="Glyco_hydro/deAcase_b/a-brl"/>
</dbReference>
<evidence type="ECO:0000256" key="1">
    <source>
        <dbReference type="SAM" id="MobiDB-lite"/>
    </source>
</evidence>
<dbReference type="InterPro" id="IPR054467">
    <property type="entry name" value="YkoP-like_dom"/>
</dbReference>
<proteinExistence type="predicted"/>
<gene>
    <name evidence="3" type="ORF">ET464_01250</name>
</gene>
<dbReference type="PANTHER" id="PTHR10587">
    <property type="entry name" value="GLYCOSYL TRANSFERASE-RELATED"/>
    <property type="match status" value="1"/>
</dbReference>
<dbReference type="CDD" id="cd10959">
    <property type="entry name" value="CE4_NodB_like_3"/>
    <property type="match status" value="1"/>
</dbReference>
<evidence type="ECO:0000313" key="4">
    <source>
        <dbReference type="Proteomes" id="UP000293568"/>
    </source>
</evidence>
<dbReference type="GO" id="GO:0016810">
    <property type="term" value="F:hydrolase activity, acting on carbon-nitrogen (but not peptide) bonds"/>
    <property type="evidence" value="ECO:0007669"/>
    <property type="project" value="InterPro"/>
</dbReference>
<dbReference type="EMBL" id="CP035492">
    <property type="protein sequence ID" value="QAY65212.1"/>
    <property type="molecule type" value="Genomic_DNA"/>
</dbReference>
<dbReference type="OrthoDB" id="2649545at2"/>
<dbReference type="Pfam" id="PF01522">
    <property type="entry name" value="Polysacc_deac_1"/>
    <property type="match status" value="1"/>
</dbReference>
<accession>A0A4P6EQU1</accession>
<dbReference type="SUPFAM" id="SSF88713">
    <property type="entry name" value="Glycoside hydrolase/deacetylase"/>
    <property type="match status" value="1"/>
</dbReference>
<dbReference type="KEGG" id="pprt:ET464_01250"/>
<dbReference type="InterPro" id="IPR050248">
    <property type="entry name" value="Polysacc_deacetylase_ArnD"/>
</dbReference>
<dbReference type="AlphaFoldDB" id="A0A4P6EQU1"/>
<feature type="region of interest" description="Disordered" evidence="1">
    <location>
        <begin position="440"/>
        <end position="462"/>
    </location>
</feature>
<evidence type="ECO:0000259" key="2">
    <source>
        <dbReference type="PROSITE" id="PS51677"/>
    </source>
</evidence>
<dbReference type="PROSITE" id="PS51677">
    <property type="entry name" value="NODB"/>
    <property type="match status" value="1"/>
</dbReference>
<dbReference type="Pfam" id="PF22790">
    <property type="entry name" value="YkoP"/>
    <property type="match status" value="1"/>
</dbReference>
<dbReference type="Proteomes" id="UP000293568">
    <property type="component" value="Chromosome"/>
</dbReference>
<dbReference type="InterPro" id="IPR002509">
    <property type="entry name" value="NODB_dom"/>
</dbReference>